<accession>A0AAV5K9Q3</accession>
<dbReference type="AlphaFoldDB" id="A0AAV5K9Q3"/>
<protein>
    <submittedName>
        <fullName evidence="1">Uncharacterized protein</fullName>
    </submittedName>
</protein>
<name>A0AAV5K9Q3_9ROSI</name>
<evidence type="ECO:0000313" key="2">
    <source>
        <dbReference type="Proteomes" id="UP001054252"/>
    </source>
</evidence>
<dbReference type="EMBL" id="BPVZ01000054">
    <property type="protein sequence ID" value="GKV20205.1"/>
    <property type="molecule type" value="Genomic_DNA"/>
</dbReference>
<keyword evidence="2" id="KW-1185">Reference proteome</keyword>
<organism evidence="1 2">
    <name type="scientific">Rubroshorea leprosula</name>
    <dbReference type="NCBI Taxonomy" id="152421"/>
    <lineage>
        <taxon>Eukaryota</taxon>
        <taxon>Viridiplantae</taxon>
        <taxon>Streptophyta</taxon>
        <taxon>Embryophyta</taxon>
        <taxon>Tracheophyta</taxon>
        <taxon>Spermatophyta</taxon>
        <taxon>Magnoliopsida</taxon>
        <taxon>eudicotyledons</taxon>
        <taxon>Gunneridae</taxon>
        <taxon>Pentapetalae</taxon>
        <taxon>rosids</taxon>
        <taxon>malvids</taxon>
        <taxon>Malvales</taxon>
        <taxon>Dipterocarpaceae</taxon>
        <taxon>Rubroshorea</taxon>
    </lineage>
</organism>
<evidence type="ECO:0000313" key="1">
    <source>
        <dbReference type="EMBL" id="GKV20205.1"/>
    </source>
</evidence>
<dbReference type="Proteomes" id="UP001054252">
    <property type="component" value="Unassembled WGS sequence"/>
</dbReference>
<proteinExistence type="predicted"/>
<comment type="caution">
    <text evidence="1">The sequence shown here is derived from an EMBL/GenBank/DDBJ whole genome shotgun (WGS) entry which is preliminary data.</text>
</comment>
<sequence>MLNKEQLHGCLKLGALKMIDKGLKCIKLNSKVIEVVQNWGDGMKKVSMLVNLHTK</sequence>
<reference evidence="1 2" key="1">
    <citation type="journal article" date="2021" name="Commun. Biol.">
        <title>The genome of Shorea leprosula (Dipterocarpaceae) highlights the ecological relevance of drought in aseasonal tropical rainforests.</title>
        <authorList>
            <person name="Ng K.K.S."/>
            <person name="Kobayashi M.J."/>
            <person name="Fawcett J.A."/>
            <person name="Hatakeyama M."/>
            <person name="Paape T."/>
            <person name="Ng C.H."/>
            <person name="Ang C.C."/>
            <person name="Tnah L.H."/>
            <person name="Lee C.T."/>
            <person name="Nishiyama T."/>
            <person name="Sese J."/>
            <person name="O'Brien M.J."/>
            <person name="Copetti D."/>
            <person name="Mohd Noor M.I."/>
            <person name="Ong R.C."/>
            <person name="Putra M."/>
            <person name="Sireger I.Z."/>
            <person name="Indrioko S."/>
            <person name="Kosugi Y."/>
            <person name="Izuno A."/>
            <person name="Isagi Y."/>
            <person name="Lee S.L."/>
            <person name="Shimizu K.K."/>
        </authorList>
    </citation>
    <scope>NUCLEOTIDE SEQUENCE [LARGE SCALE GENOMIC DNA]</scope>
    <source>
        <strain evidence="1">214</strain>
    </source>
</reference>
<gene>
    <name evidence="1" type="ORF">SLEP1_g30363</name>
</gene>